<keyword evidence="7" id="KW-1185">Reference proteome</keyword>
<dbReference type="PROSITE" id="PS51257">
    <property type="entry name" value="PROKAR_LIPOPROTEIN"/>
    <property type="match status" value="1"/>
</dbReference>
<dbReference type="GO" id="GO:0003755">
    <property type="term" value="F:peptidyl-prolyl cis-trans isomerase activity"/>
    <property type="evidence" value="ECO:0007669"/>
    <property type="project" value="UniProtKB-KW"/>
</dbReference>
<evidence type="ECO:0000256" key="4">
    <source>
        <dbReference type="SAM" id="SignalP"/>
    </source>
</evidence>
<organism evidence="6 7">
    <name type="scientific">Hyphomonas johnsonii MHS-2</name>
    <dbReference type="NCBI Taxonomy" id="1280950"/>
    <lineage>
        <taxon>Bacteria</taxon>
        <taxon>Pseudomonadati</taxon>
        <taxon>Pseudomonadota</taxon>
        <taxon>Alphaproteobacteria</taxon>
        <taxon>Hyphomonadales</taxon>
        <taxon>Hyphomonadaceae</taxon>
        <taxon>Hyphomonas</taxon>
    </lineage>
</organism>
<evidence type="ECO:0000313" key="7">
    <source>
        <dbReference type="Proteomes" id="UP000025171"/>
    </source>
</evidence>
<comment type="caution">
    <text evidence="6">The sequence shown here is derived from an EMBL/GenBank/DDBJ whole genome shotgun (WGS) entry which is preliminary data.</text>
</comment>
<name>A0A059FJD7_9PROT</name>
<evidence type="ECO:0000259" key="5">
    <source>
        <dbReference type="PROSITE" id="PS50072"/>
    </source>
</evidence>
<keyword evidence="4" id="KW-0732">Signal</keyword>
<dbReference type="EC" id="5.2.1.8" evidence="1"/>
<protein>
    <recommendedName>
        <fullName evidence="1">peptidylprolyl isomerase</fullName>
        <ecNumber evidence="1">5.2.1.8</ecNumber>
    </recommendedName>
</protein>
<dbReference type="InterPro" id="IPR044665">
    <property type="entry name" value="E_coli_cyclophilin_A-like"/>
</dbReference>
<dbReference type="Gene3D" id="2.40.100.10">
    <property type="entry name" value="Cyclophilin-like"/>
    <property type="match status" value="1"/>
</dbReference>
<dbReference type="Pfam" id="PF00160">
    <property type="entry name" value="Pro_isomerase"/>
    <property type="match status" value="1"/>
</dbReference>
<dbReference type="PROSITE" id="PS50072">
    <property type="entry name" value="CSA_PPIASE_2"/>
    <property type="match status" value="1"/>
</dbReference>
<proteinExistence type="predicted"/>
<keyword evidence="3 6" id="KW-0413">Isomerase</keyword>
<dbReference type="STRING" id="1280950.HJO_12356"/>
<feature type="chain" id="PRO_5001578149" description="peptidylprolyl isomerase" evidence="4">
    <location>
        <begin position="26"/>
        <end position="308"/>
    </location>
</feature>
<dbReference type="AlphaFoldDB" id="A0A059FJD7"/>
<dbReference type="RefSeq" id="WP_162173829.1">
    <property type="nucleotide sequence ID" value="NZ_ARYK01000006.1"/>
</dbReference>
<keyword evidence="2" id="KW-0697">Rotamase</keyword>
<gene>
    <name evidence="6" type="ORF">HJO_12356</name>
</gene>
<feature type="signal peptide" evidence="4">
    <location>
        <begin position="1"/>
        <end position="25"/>
    </location>
</feature>
<evidence type="ECO:0000256" key="1">
    <source>
        <dbReference type="ARBA" id="ARBA00013194"/>
    </source>
</evidence>
<evidence type="ECO:0000256" key="2">
    <source>
        <dbReference type="ARBA" id="ARBA00023110"/>
    </source>
</evidence>
<accession>A0A059FJD7</accession>
<dbReference type="PATRIC" id="fig|1280950.3.peg.2477"/>
<sequence>MRARIGIAAAALALAGCASAPQAHDAPVPVANWRTVAPENLVLLETKTGMVAIELATEAAPRHAGQFRAAVRSGVFDGEYFYRVVEGHVAQAGLEFDQRLGDWPTLPLEAERTAPRAGFAPLGNADLFAATAGHRNGFAAGREGNQEWLLNCPGALGMARNAAPDSGSIEFFIPLAPRRYLDRNYTVFGRVIAGMDNIHRLKRVDPVDEDAIPAFFDTDPAVAEAAFAARAVRLGGNQIVSVSLAADLPESDRPTYQVMATPGTEWEALKTSKRDYASIDAFVHTPPQVLDVCSLPVPARKTAGEPDA</sequence>
<evidence type="ECO:0000256" key="3">
    <source>
        <dbReference type="ARBA" id="ARBA00023235"/>
    </source>
</evidence>
<dbReference type="EMBL" id="ARYK01000006">
    <property type="protein sequence ID" value="KCZ90641.1"/>
    <property type="molecule type" value="Genomic_DNA"/>
</dbReference>
<dbReference type="OrthoDB" id="9807797at2"/>
<dbReference type="PRINTS" id="PR00153">
    <property type="entry name" value="CSAPPISMRASE"/>
</dbReference>
<dbReference type="InterPro" id="IPR002130">
    <property type="entry name" value="Cyclophilin-type_PPIase_dom"/>
</dbReference>
<dbReference type="PANTHER" id="PTHR43246">
    <property type="entry name" value="PEPTIDYL-PROLYL CIS-TRANS ISOMERASE CYP38, CHLOROPLASTIC"/>
    <property type="match status" value="1"/>
</dbReference>
<feature type="domain" description="PPIase cyclophilin-type" evidence="5">
    <location>
        <begin position="40"/>
        <end position="214"/>
    </location>
</feature>
<dbReference type="SUPFAM" id="SSF50891">
    <property type="entry name" value="Cyclophilin-like"/>
    <property type="match status" value="1"/>
</dbReference>
<dbReference type="InterPro" id="IPR029000">
    <property type="entry name" value="Cyclophilin-like_dom_sf"/>
</dbReference>
<reference evidence="6 7" key="1">
    <citation type="journal article" date="2014" name="Antonie Van Leeuwenhoek">
        <title>Hyphomonas beringensis sp. nov. and Hyphomonas chukchiensis sp. nov., isolated from surface seawater of the Bering Sea and Chukchi Sea.</title>
        <authorList>
            <person name="Li C."/>
            <person name="Lai Q."/>
            <person name="Li G."/>
            <person name="Dong C."/>
            <person name="Wang J."/>
            <person name="Liao Y."/>
            <person name="Shao Z."/>
        </authorList>
    </citation>
    <scope>NUCLEOTIDE SEQUENCE [LARGE SCALE GENOMIC DNA]</scope>
    <source>
        <strain evidence="6 7">MHS-2</strain>
    </source>
</reference>
<evidence type="ECO:0000313" key="6">
    <source>
        <dbReference type="EMBL" id="KCZ90641.1"/>
    </source>
</evidence>
<dbReference type="eggNOG" id="COG0652">
    <property type="taxonomic scope" value="Bacteria"/>
</dbReference>
<dbReference type="Proteomes" id="UP000025171">
    <property type="component" value="Unassembled WGS sequence"/>
</dbReference>